<evidence type="ECO:0000313" key="2">
    <source>
        <dbReference type="EMBL" id="KAF9465525.1"/>
    </source>
</evidence>
<gene>
    <name evidence="2" type="ORF">BDZ94DRAFT_322334</name>
</gene>
<dbReference type="OrthoDB" id="3253684at2759"/>
<accession>A0A9P5YB79</accession>
<dbReference type="Pfam" id="PF18758">
    <property type="entry name" value="KDZ"/>
    <property type="match status" value="1"/>
</dbReference>
<proteinExistence type="predicted"/>
<keyword evidence="3" id="KW-1185">Reference proteome</keyword>
<name>A0A9P5YB79_9AGAR</name>
<feature type="region of interest" description="Disordered" evidence="1">
    <location>
        <begin position="54"/>
        <end position="83"/>
    </location>
</feature>
<comment type="caution">
    <text evidence="2">The sequence shown here is derived from an EMBL/GenBank/DDBJ whole genome shotgun (WGS) entry which is preliminary data.</text>
</comment>
<feature type="compositionally biased region" description="Low complexity" evidence="1">
    <location>
        <begin position="54"/>
        <end position="69"/>
    </location>
</feature>
<evidence type="ECO:0000313" key="3">
    <source>
        <dbReference type="Proteomes" id="UP000807353"/>
    </source>
</evidence>
<sequence length="311" mass="34525">MPDVFRHGLGYAVQWYDHLWTHLEKRMEASILSANAQVQRYNCLPDTAIPTASLLPPALSPTTTTDLSPPKGPFPPSKSSSGLTRGECARILVERCPACFGGAWFGRSFNRGGNIHVGPDSNFNPQHITSAGDCPTFYQPEYFLSKQQVDTVGERIEELRRRPPRRHQSRVPMEAIDGCKSSHTAGSGSKSKTNMDKFDDSGIMALVCRHDIPLFLANIDTPGEQQKYSIALIEHLFTLLPCQAMVGILYDIGCILDRSLQQYPILHNDILNRLTFATSAMHVYAHQWACQLVYNPQIQVGLGLTDGEGIE</sequence>
<dbReference type="EMBL" id="MU150246">
    <property type="protein sequence ID" value="KAF9465525.1"/>
    <property type="molecule type" value="Genomic_DNA"/>
</dbReference>
<dbReference type="Proteomes" id="UP000807353">
    <property type="component" value="Unassembled WGS sequence"/>
</dbReference>
<dbReference type="AlphaFoldDB" id="A0A9P5YB79"/>
<organism evidence="2 3">
    <name type="scientific">Collybia nuda</name>
    <dbReference type="NCBI Taxonomy" id="64659"/>
    <lineage>
        <taxon>Eukaryota</taxon>
        <taxon>Fungi</taxon>
        <taxon>Dikarya</taxon>
        <taxon>Basidiomycota</taxon>
        <taxon>Agaricomycotina</taxon>
        <taxon>Agaricomycetes</taxon>
        <taxon>Agaricomycetidae</taxon>
        <taxon>Agaricales</taxon>
        <taxon>Tricholomatineae</taxon>
        <taxon>Clitocybaceae</taxon>
        <taxon>Collybia</taxon>
    </lineage>
</organism>
<protein>
    <submittedName>
        <fullName evidence="2">Uncharacterized protein</fullName>
    </submittedName>
</protein>
<reference evidence="2" key="1">
    <citation type="submission" date="2020-11" db="EMBL/GenBank/DDBJ databases">
        <authorList>
            <consortium name="DOE Joint Genome Institute"/>
            <person name="Ahrendt S."/>
            <person name="Riley R."/>
            <person name="Andreopoulos W."/>
            <person name="Labutti K."/>
            <person name="Pangilinan J."/>
            <person name="Ruiz-Duenas F.J."/>
            <person name="Barrasa J.M."/>
            <person name="Sanchez-Garcia M."/>
            <person name="Camarero S."/>
            <person name="Miyauchi S."/>
            <person name="Serrano A."/>
            <person name="Linde D."/>
            <person name="Babiker R."/>
            <person name="Drula E."/>
            <person name="Ayuso-Fernandez I."/>
            <person name="Pacheco R."/>
            <person name="Padilla G."/>
            <person name="Ferreira P."/>
            <person name="Barriuso J."/>
            <person name="Kellner H."/>
            <person name="Castanera R."/>
            <person name="Alfaro M."/>
            <person name="Ramirez L."/>
            <person name="Pisabarro A.G."/>
            <person name="Kuo A."/>
            <person name="Tritt A."/>
            <person name="Lipzen A."/>
            <person name="He G."/>
            <person name="Yan M."/>
            <person name="Ng V."/>
            <person name="Cullen D."/>
            <person name="Martin F."/>
            <person name="Rosso M.-N."/>
            <person name="Henrissat B."/>
            <person name="Hibbett D."/>
            <person name="Martinez A.T."/>
            <person name="Grigoriev I.V."/>
        </authorList>
    </citation>
    <scope>NUCLEOTIDE SEQUENCE</scope>
    <source>
        <strain evidence="2">CBS 247.69</strain>
    </source>
</reference>
<dbReference type="InterPro" id="IPR040521">
    <property type="entry name" value="KDZ"/>
</dbReference>
<dbReference type="PANTHER" id="PTHR33096">
    <property type="entry name" value="CXC2 DOMAIN-CONTAINING PROTEIN"/>
    <property type="match status" value="1"/>
</dbReference>
<evidence type="ECO:0000256" key="1">
    <source>
        <dbReference type="SAM" id="MobiDB-lite"/>
    </source>
</evidence>
<dbReference type="PANTHER" id="PTHR33096:SF1">
    <property type="entry name" value="CXC1-LIKE CYSTEINE CLUSTER ASSOCIATED WITH KDZ TRANSPOSASES DOMAIN-CONTAINING PROTEIN"/>
    <property type="match status" value="1"/>
</dbReference>